<feature type="domain" description="UvrD-like helicase C-terminal" evidence="13">
    <location>
        <begin position="218"/>
        <end position="473"/>
    </location>
</feature>
<evidence type="ECO:0000313" key="15">
    <source>
        <dbReference type="Proteomes" id="UP001431209"/>
    </source>
</evidence>
<dbReference type="GO" id="GO:0000724">
    <property type="term" value="P:double-strand break repair via homologous recombination"/>
    <property type="evidence" value="ECO:0007669"/>
    <property type="project" value="TreeGrafter"/>
</dbReference>
<evidence type="ECO:0000256" key="5">
    <source>
        <dbReference type="ARBA" id="ARBA00022840"/>
    </source>
</evidence>
<feature type="region of interest" description="Disordered" evidence="11">
    <location>
        <begin position="681"/>
        <end position="724"/>
    </location>
</feature>
<proteinExistence type="inferred from homology"/>
<dbReference type="PANTHER" id="PTHR11070:SF30">
    <property type="entry name" value="F-BOX DNA HELICASE 1"/>
    <property type="match status" value="1"/>
</dbReference>
<dbReference type="PANTHER" id="PTHR11070">
    <property type="entry name" value="UVRD / RECB / PCRA DNA HELICASE FAMILY MEMBER"/>
    <property type="match status" value="1"/>
</dbReference>
<name>A0AAW2YY16_9EUKA</name>
<dbReference type="EC" id="5.6.2.4" evidence="8"/>
<dbReference type="GO" id="GO:0016787">
    <property type="term" value="F:hydrolase activity"/>
    <property type="evidence" value="ECO:0007669"/>
    <property type="project" value="UniProtKB-UniRule"/>
</dbReference>
<dbReference type="GO" id="GO:0003677">
    <property type="term" value="F:DNA binding"/>
    <property type="evidence" value="ECO:0007669"/>
    <property type="project" value="InterPro"/>
</dbReference>
<organism evidence="14 15">
    <name type="scientific">Acrasis kona</name>
    <dbReference type="NCBI Taxonomy" id="1008807"/>
    <lineage>
        <taxon>Eukaryota</taxon>
        <taxon>Discoba</taxon>
        <taxon>Heterolobosea</taxon>
        <taxon>Tetramitia</taxon>
        <taxon>Eutetramitia</taxon>
        <taxon>Acrasidae</taxon>
        <taxon>Acrasis</taxon>
    </lineage>
</organism>
<evidence type="ECO:0000256" key="3">
    <source>
        <dbReference type="ARBA" id="ARBA00022801"/>
    </source>
</evidence>
<keyword evidence="3 10" id="KW-0378">Hydrolase</keyword>
<dbReference type="InterPro" id="IPR027417">
    <property type="entry name" value="P-loop_NTPase"/>
</dbReference>
<dbReference type="InterPro" id="IPR013986">
    <property type="entry name" value="DExx_box_DNA_helicase_dom_sf"/>
</dbReference>
<evidence type="ECO:0000256" key="6">
    <source>
        <dbReference type="ARBA" id="ARBA00023235"/>
    </source>
</evidence>
<gene>
    <name evidence="14" type="ORF">AKO1_011368</name>
</gene>
<keyword evidence="2 10" id="KW-0547">Nucleotide-binding</keyword>
<keyword evidence="5 10" id="KW-0067">ATP-binding</keyword>
<comment type="caution">
    <text evidence="14">The sequence shown here is derived from an EMBL/GenBank/DDBJ whole genome shotgun (WGS) entry which is preliminary data.</text>
</comment>
<dbReference type="Proteomes" id="UP001431209">
    <property type="component" value="Unassembled WGS sequence"/>
</dbReference>
<feature type="compositionally biased region" description="Acidic residues" evidence="11">
    <location>
        <begin position="681"/>
        <end position="690"/>
    </location>
</feature>
<evidence type="ECO:0000256" key="1">
    <source>
        <dbReference type="ARBA" id="ARBA00009922"/>
    </source>
</evidence>
<evidence type="ECO:0000259" key="13">
    <source>
        <dbReference type="PROSITE" id="PS51217"/>
    </source>
</evidence>
<evidence type="ECO:0000256" key="10">
    <source>
        <dbReference type="PROSITE-ProRule" id="PRU00560"/>
    </source>
</evidence>
<dbReference type="PROSITE" id="PS51217">
    <property type="entry name" value="UVRD_HELICASE_CTER"/>
    <property type="match status" value="1"/>
</dbReference>
<dbReference type="GO" id="GO:0005524">
    <property type="term" value="F:ATP binding"/>
    <property type="evidence" value="ECO:0007669"/>
    <property type="project" value="UniProtKB-UniRule"/>
</dbReference>
<comment type="similarity">
    <text evidence="1">Belongs to the helicase family. UvrD subfamily.</text>
</comment>
<evidence type="ECO:0000256" key="11">
    <source>
        <dbReference type="SAM" id="MobiDB-lite"/>
    </source>
</evidence>
<dbReference type="EMBL" id="JAOPGA020000797">
    <property type="protein sequence ID" value="KAL0481903.1"/>
    <property type="molecule type" value="Genomic_DNA"/>
</dbReference>
<dbReference type="InterPro" id="IPR014017">
    <property type="entry name" value="DNA_helicase_UvrD-like_C"/>
</dbReference>
<evidence type="ECO:0000256" key="4">
    <source>
        <dbReference type="ARBA" id="ARBA00022806"/>
    </source>
</evidence>
<comment type="catalytic activity">
    <reaction evidence="9">
        <text>ATP + H2O = ADP + phosphate + H(+)</text>
        <dbReference type="Rhea" id="RHEA:13065"/>
        <dbReference type="ChEBI" id="CHEBI:15377"/>
        <dbReference type="ChEBI" id="CHEBI:15378"/>
        <dbReference type="ChEBI" id="CHEBI:30616"/>
        <dbReference type="ChEBI" id="CHEBI:43474"/>
        <dbReference type="ChEBI" id="CHEBI:456216"/>
        <dbReference type="EC" id="5.6.2.4"/>
    </reaction>
</comment>
<dbReference type="GO" id="GO:0005634">
    <property type="term" value="C:nucleus"/>
    <property type="evidence" value="ECO:0007669"/>
    <property type="project" value="TreeGrafter"/>
</dbReference>
<evidence type="ECO:0000256" key="9">
    <source>
        <dbReference type="ARBA" id="ARBA00048988"/>
    </source>
</evidence>
<evidence type="ECO:0000259" key="12">
    <source>
        <dbReference type="PROSITE" id="PS51198"/>
    </source>
</evidence>
<keyword evidence="15" id="KW-1185">Reference proteome</keyword>
<dbReference type="GO" id="GO:0043138">
    <property type="term" value="F:3'-5' DNA helicase activity"/>
    <property type="evidence" value="ECO:0007669"/>
    <property type="project" value="UniProtKB-EC"/>
</dbReference>
<dbReference type="Gene3D" id="1.10.486.10">
    <property type="entry name" value="PCRA, domain 4"/>
    <property type="match status" value="1"/>
</dbReference>
<dbReference type="SUPFAM" id="SSF52540">
    <property type="entry name" value="P-loop containing nucleoside triphosphate hydrolases"/>
    <property type="match status" value="1"/>
</dbReference>
<sequence length="724" mass="83247">MKERIVHLSGKKDIVVGTFHSVAMKILRKHHASANLDSHFAILSSLEQREIVNNILNNLKVESSELNSHTVIEMISTAKNHELSREQITMRIPDVQKLFSQPLPSYFHKIYEHYVQDTALVNKVDYDDLLLLLRRAFQKHPEVRKQVSSEIHHLLVDEFQDTNTLQYKLAIDLCSEHQNIFVVGDPQQTIFTWRHADAKNLDNLRSDFPGALEIDLTHSYRSTQVILDAASHLMSSRVTLIGKPEGDKIVVKQCRNESDERLFVYNTIQELIKSRNLKYKDFAILARTKFMLLDMKSYMEEYNIPVHVHSNDQVSSAEVQQFGSLLSFINGQLDNQSLMNICTLFKLSITILEVILLLISNQPSDQNTIMNKLKNIKQSNINQEEFGRLKSMISFMDHLTSMKQAPITEIVDSIFTLQWSRKTKNFIKNVLTECDDSTLICLLDNIKLSESFNDNERDYQGGVMIATLHASKGLEFDTVFICNCENGSLPFYRAKTSEQVKEEKRLLFVGMTRAKNKLYMTHCAFRSDSRSDGDKPHYQSDFLNALIKQKGELFDHRTLCLKKFSHMQNLDEVTKQELDDYHDFVSQIEDADLVESQFIKNMYPDPYDDDFDDFHSQKCHLNASFESTSSCPSFVKASSMTSSPFVSAKQMLENSNDDIDLFKDDDLGDFAFDEDVFAITEEPEEGDDDVIVVTTPPSGNGKRKLDQDDDEDDADVIWIQNKKR</sequence>
<keyword evidence="4 10" id="KW-0347">Helicase</keyword>
<dbReference type="GO" id="GO:0031297">
    <property type="term" value="P:replication fork processing"/>
    <property type="evidence" value="ECO:0007669"/>
    <property type="project" value="TreeGrafter"/>
</dbReference>
<dbReference type="PROSITE" id="PS51198">
    <property type="entry name" value="UVRD_HELICASE_ATP_BIND"/>
    <property type="match status" value="1"/>
</dbReference>
<evidence type="ECO:0000256" key="8">
    <source>
        <dbReference type="ARBA" id="ARBA00034808"/>
    </source>
</evidence>
<keyword evidence="6" id="KW-0413">Isomerase</keyword>
<feature type="domain" description="UvrD-like helicase ATP-binding" evidence="12">
    <location>
        <begin position="1"/>
        <end position="223"/>
    </location>
</feature>
<dbReference type="Pfam" id="PF00580">
    <property type="entry name" value="UvrD-helicase"/>
    <property type="match status" value="1"/>
</dbReference>
<dbReference type="InterPro" id="IPR014016">
    <property type="entry name" value="UvrD-like_ATP-bd"/>
</dbReference>
<accession>A0AAW2YY16</accession>
<comment type="catalytic activity">
    <reaction evidence="7">
        <text>Couples ATP hydrolysis with the unwinding of duplex DNA by translocating in the 3'-5' direction.</text>
        <dbReference type="EC" id="5.6.2.4"/>
    </reaction>
</comment>
<reference evidence="14 15" key="1">
    <citation type="submission" date="2024-03" db="EMBL/GenBank/DDBJ databases">
        <title>The Acrasis kona genome and developmental transcriptomes reveal deep origins of eukaryotic multicellular pathways.</title>
        <authorList>
            <person name="Sheikh S."/>
            <person name="Fu C.-J."/>
            <person name="Brown M.W."/>
            <person name="Baldauf S.L."/>
        </authorList>
    </citation>
    <scope>NUCLEOTIDE SEQUENCE [LARGE SCALE GENOMIC DNA]</scope>
    <source>
        <strain evidence="14 15">ATCC MYA-3509</strain>
    </source>
</reference>
<evidence type="ECO:0000256" key="7">
    <source>
        <dbReference type="ARBA" id="ARBA00034617"/>
    </source>
</evidence>
<evidence type="ECO:0000256" key="2">
    <source>
        <dbReference type="ARBA" id="ARBA00022741"/>
    </source>
</evidence>
<dbReference type="AlphaFoldDB" id="A0AAW2YY16"/>
<dbReference type="InterPro" id="IPR000212">
    <property type="entry name" value="DNA_helicase_UvrD/REP"/>
</dbReference>
<dbReference type="Gene3D" id="3.40.50.300">
    <property type="entry name" value="P-loop containing nucleotide triphosphate hydrolases"/>
    <property type="match status" value="2"/>
</dbReference>
<dbReference type="Pfam" id="PF13361">
    <property type="entry name" value="UvrD_C"/>
    <property type="match status" value="1"/>
</dbReference>
<comment type="caution">
    <text evidence="10">Lacks conserved residue(s) required for the propagation of feature annotation.</text>
</comment>
<evidence type="ECO:0000313" key="14">
    <source>
        <dbReference type="EMBL" id="KAL0481903.1"/>
    </source>
</evidence>
<protein>
    <recommendedName>
        <fullName evidence="8">DNA 3'-5' helicase</fullName>
        <ecNumber evidence="8">5.6.2.4</ecNumber>
    </recommendedName>
</protein>
<dbReference type="Gene3D" id="1.10.10.160">
    <property type="match status" value="1"/>
</dbReference>